<evidence type="ECO:0000256" key="1">
    <source>
        <dbReference type="ARBA" id="ARBA00004651"/>
    </source>
</evidence>
<feature type="transmembrane region" description="Helical" evidence="7">
    <location>
        <begin position="12"/>
        <end position="31"/>
    </location>
</feature>
<proteinExistence type="inferred from homology"/>
<dbReference type="InterPro" id="IPR006459">
    <property type="entry name" value="CASP/CASPL"/>
</dbReference>
<comment type="caution">
    <text evidence="7">Lacks conserved residue(s) required for the propagation of feature annotation.</text>
</comment>
<name>A0AAV3RVZ3_LITER</name>
<keyword evidence="4 7" id="KW-0812">Transmembrane</keyword>
<comment type="similarity">
    <text evidence="2 7">Belongs to the Casparian strip membrane proteins (CASP) family.</text>
</comment>
<evidence type="ECO:0000313" key="10">
    <source>
        <dbReference type="Proteomes" id="UP001454036"/>
    </source>
</evidence>
<dbReference type="GO" id="GO:0005886">
    <property type="term" value="C:plasma membrane"/>
    <property type="evidence" value="ECO:0007669"/>
    <property type="project" value="UniProtKB-SubCell"/>
</dbReference>
<evidence type="ECO:0000256" key="6">
    <source>
        <dbReference type="ARBA" id="ARBA00023136"/>
    </source>
</evidence>
<organism evidence="9 10">
    <name type="scientific">Lithospermum erythrorhizon</name>
    <name type="common">Purple gromwell</name>
    <name type="synonym">Lithospermum officinale var. erythrorhizon</name>
    <dbReference type="NCBI Taxonomy" id="34254"/>
    <lineage>
        <taxon>Eukaryota</taxon>
        <taxon>Viridiplantae</taxon>
        <taxon>Streptophyta</taxon>
        <taxon>Embryophyta</taxon>
        <taxon>Tracheophyta</taxon>
        <taxon>Spermatophyta</taxon>
        <taxon>Magnoliopsida</taxon>
        <taxon>eudicotyledons</taxon>
        <taxon>Gunneridae</taxon>
        <taxon>Pentapetalae</taxon>
        <taxon>asterids</taxon>
        <taxon>lamiids</taxon>
        <taxon>Boraginales</taxon>
        <taxon>Boraginaceae</taxon>
        <taxon>Boraginoideae</taxon>
        <taxon>Lithospermeae</taxon>
        <taxon>Lithospermum</taxon>
    </lineage>
</organism>
<comment type="subunit">
    <text evidence="7">Homodimer and heterodimers.</text>
</comment>
<sequence>MYTSQLVNLDVYLQIVILLLDSGLSACLAIAQVGKNGNSHAGWLPLCEQVPKYCDHVKGALISGFVALIIYFLLLLYSFYNVWLKAYE</sequence>
<feature type="domain" description="Casparian strip membrane protein" evidence="8">
    <location>
        <begin position="14"/>
        <end position="69"/>
    </location>
</feature>
<gene>
    <name evidence="9" type="ORF">LIER_33204</name>
</gene>
<evidence type="ECO:0000256" key="7">
    <source>
        <dbReference type="RuleBase" id="RU361233"/>
    </source>
</evidence>
<keyword evidence="6 7" id="KW-0472">Membrane</keyword>
<evidence type="ECO:0000313" key="9">
    <source>
        <dbReference type="EMBL" id="GAA0185916.1"/>
    </source>
</evidence>
<dbReference type="Pfam" id="PF04535">
    <property type="entry name" value="CASP_dom"/>
    <property type="match status" value="1"/>
</dbReference>
<evidence type="ECO:0000256" key="4">
    <source>
        <dbReference type="ARBA" id="ARBA00022692"/>
    </source>
</evidence>
<dbReference type="EMBL" id="BAABME010013200">
    <property type="protein sequence ID" value="GAA0185916.1"/>
    <property type="molecule type" value="Genomic_DNA"/>
</dbReference>
<dbReference type="Proteomes" id="UP001454036">
    <property type="component" value="Unassembled WGS sequence"/>
</dbReference>
<dbReference type="AlphaFoldDB" id="A0AAV3RVZ3"/>
<feature type="transmembrane region" description="Helical" evidence="7">
    <location>
        <begin position="60"/>
        <end position="80"/>
    </location>
</feature>
<protein>
    <recommendedName>
        <fullName evidence="7">CASP-like protein</fullName>
    </recommendedName>
</protein>
<evidence type="ECO:0000256" key="2">
    <source>
        <dbReference type="ARBA" id="ARBA00007651"/>
    </source>
</evidence>
<evidence type="ECO:0000259" key="8">
    <source>
        <dbReference type="Pfam" id="PF04535"/>
    </source>
</evidence>
<accession>A0AAV3RVZ3</accession>
<keyword evidence="10" id="KW-1185">Reference proteome</keyword>
<reference evidence="9 10" key="1">
    <citation type="submission" date="2024-01" db="EMBL/GenBank/DDBJ databases">
        <title>The complete chloroplast genome sequence of Lithospermum erythrorhizon: insights into the phylogenetic relationship among Boraginaceae species and the maternal lineages of purple gromwells.</title>
        <authorList>
            <person name="Okada T."/>
            <person name="Watanabe K."/>
        </authorList>
    </citation>
    <scope>NUCLEOTIDE SEQUENCE [LARGE SCALE GENOMIC DNA]</scope>
</reference>
<comment type="caution">
    <text evidence="9">The sequence shown here is derived from an EMBL/GenBank/DDBJ whole genome shotgun (WGS) entry which is preliminary data.</text>
</comment>
<keyword evidence="5 7" id="KW-1133">Transmembrane helix</keyword>
<evidence type="ECO:0000256" key="3">
    <source>
        <dbReference type="ARBA" id="ARBA00022475"/>
    </source>
</evidence>
<comment type="subcellular location">
    <subcellularLocation>
        <location evidence="1 7">Cell membrane</location>
        <topology evidence="1 7">Multi-pass membrane protein</topology>
    </subcellularLocation>
</comment>
<dbReference type="NCBIfam" id="TIGR01569">
    <property type="entry name" value="A_tha_TIGR01569"/>
    <property type="match status" value="1"/>
</dbReference>
<evidence type="ECO:0000256" key="5">
    <source>
        <dbReference type="ARBA" id="ARBA00022989"/>
    </source>
</evidence>
<keyword evidence="3 7" id="KW-1003">Cell membrane</keyword>
<dbReference type="InterPro" id="IPR006702">
    <property type="entry name" value="CASP_dom"/>
</dbReference>